<dbReference type="EMBL" id="CAJVQA010006176">
    <property type="protein sequence ID" value="CAG8635598.1"/>
    <property type="molecule type" value="Genomic_DNA"/>
</dbReference>
<keyword evidence="2" id="KW-1185">Reference proteome</keyword>
<dbReference type="AlphaFoldDB" id="A0A9N9DD68"/>
<sequence>MIYADTTTTTSPDCTACVAAHSYILSCTNSTTETLDNVPTEITLKCTCQQSFINGYASCFKCPVAVEYLTSSKSPQVSELITSCASSNYTGLIAPK</sequence>
<evidence type="ECO:0000313" key="1">
    <source>
        <dbReference type="EMBL" id="CAG8635598.1"/>
    </source>
</evidence>
<name>A0A9N9DD68_9GLOM</name>
<comment type="caution">
    <text evidence="1">The sequence shown here is derived from an EMBL/GenBank/DDBJ whole genome shotgun (WGS) entry which is preliminary data.</text>
</comment>
<organism evidence="1 2">
    <name type="scientific">Cetraspora pellucida</name>
    <dbReference type="NCBI Taxonomy" id="1433469"/>
    <lineage>
        <taxon>Eukaryota</taxon>
        <taxon>Fungi</taxon>
        <taxon>Fungi incertae sedis</taxon>
        <taxon>Mucoromycota</taxon>
        <taxon>Glomeromycotina</taxon>
        <taxon>Glomeromycetes</taxon>
        <taxon>Diversisporales</taxon>
        <taxon>Gigasporaceae</taxon>
        <taxon>Cetraspora</taxon>
    </lineage>
</organism>
<proteinExistence type="predicted"/>
<gene>
    <name evidence="1" type="ORF">CPELLU_LOCUS8603</name>
</gene>
<evidence type="ECO:0000313" key="2">
    <source>
        <dbReference type="Proteomes" id="UP000789759"/>
    </source>
</evidence>
<reference evidence="1" key="1">
    <citation type="submission" date="2021-06" db="EMBL/GenBank/DDBJ databases">
        <authorList>
            <person name="Kallberg Y."/>
            <person name="Tangrot J."/>
            <person name="Rosling A."/>
        </authorList>
    </citation>
    <scope>NUCLEOTIDE SEQUENCE</scope>
    <source>
        <strain evidence="1">FL966</strain>
    </source>
</reference>
<protein>
    <submittedName>
        <fullName evidence="1">9190_t:CDS:1</fullName>
    </submittedName>
</protein>
<accession>A0A9N9DD68</accession>
<dbReference type="Proteomes" id="UP000789759">
    <property type="component" value="Unassembled WGS sequence"/>
</dbReference>
<dbReference type="OrthoDB" id="10400915at2759"/>